<evidence type="ECO:0000313" key="5">
    <source>
        <dbReference type="EMBL" id="MET6996917.1"/>
    </source>
</evidence>
<dbReference type="InterPro" id="IPR050491">
    <property type="entry name" value="AmpC-like"/>
</dbReference>
<keyword evidence="5" id="KW-0378">Hydrolase</keyword>
<feature type="domain" description="Beta-lactamase-related" evidence="4">
    <location>
        <begin position="38"/>
        <end position="361"/>
    </location>
</feature>
<dbReference type="InterPro" id="IPR019734">
    <property type="entry name" value="TPR_rpt"/>
</dbReference>
<evidence type="ECO:0000256" key="1">
    <source>
        <dbReference type="ARBA" id="ARBA00004370"/>
    </source>
</evidence>
<dbReference type="PANTHER" id="PTHR46825:SF11">
    <property type="entry name" value="PENICILLIN-BINDING PROTEIN 4"/>
    <property type="match status" value="1"/>
</dbReference>
<dbReference type="InterPro" id="IPR011990">
    <property type="entry name" value="TPR-like_helical_dom_sf"/>
</dbReference>
<name>A0ABV2T1K8_9BACT</name>
<proteinExistence type="predicted"/>
<evidence type="ECO:0000256" key="3">
    <source>
        <dbReference type="PROSITE-ProRule" id="PRU00339"/>
    </source>
</evidence>
<reference evidence="5 6" key="1">
    <citation type="submission" date="2024-06" db="EMBL/GenBank/DDBJ databases">
        <title>Chitinophaga defluvii sp. nov., isolated from municipal sewage.</title>
        <authorList>
            <person name="Zhang L."/>
        </authorList>
    </citation>
    <scope>NUCLEOTIDE SEQUENCE [LARGE SCALE GENOMIC DNA]</scope>
    <source>
        <strain evidence="5 6">H8</strain>
    </source>
</reference>
<evidence type="ECO:0000256" key="2">
    <source>
        <dbReference type="ARBA" id="ARBA00023136"/>
    </source>
</evidence>
<keyword evidence="6" id="KW-1185">Reference proteome</keyword>
<dbReference type="Pfam" id="PF00144">
    <property type="entry name" value="Beta-lactamase"/>
    <property type="match status" value="1"/>
</dbReference>
<dbReference type="InterPro" id="IPR012338">
    <property type="entry name" value="Beta-lactam/transpept-like"/>
</dbReference>
<dbReference type="Gene3D" id="3.40.710.10">
    <property type="entry name" value="DD-peptidase/beta-lactamase superfamily"/>
    <property type="match status" value="1"/>
</dbReference>
<evidence type="ECO:0000313" key="6">
    <source>
        <dbReference type="Proteomes" id="UP001549749"/>
    </source>
</evidence>
<dbReference type="Proteomes" id="UP001549749">
    <property type="component" value="Unassembled WGS sequence"/>
</dbReference>
<comment type="caution">
    <text evidence="5">The sequence shown here is derived from an EMBL/GenBank/DDBJ whole genome shotgun (WGS) entry which is preliminary data.</text>
</comment>
<gene>
    <name evidence="5" type="ORF">ABR189_06040</name>
</gene>
<keyword evidence="3" id="KW-0802">TPR repeat</keyword>
<dbReference type="SUPFAM" id="SSF56601">
    <property type="entry name" value="beta-lactamase/transpeptidase-like"/>
    <property type="match status" value="1"/>
</dbReference>
<organism evidence="5 6">
    <name type="scientific">Chitinophaga defluvii</name>
    <dbReference type="NCBI Taxonomy" id="3163343"/>
    <lineage>
        <taxon>Bacteria</taxon>
        <taxon>Pseudomonadati</taxon>
        <taxon>Bacteroidota</taxon>
        <taxon>Chitinophagia</taxon>
        <taxon>Chitinophagales</taxon>
        <taxon>Chitinophagaceae</taxon>
        <taxon>Chitinophaga</taxon>
    </lineage>
</organism>
<dbReference type="RefSeq" id="WP_354659558.1">
    <property type="nucleotide sequence ID" value="NZ_JBEXAC010000001.1"/>
</dbReference>
<dbReference type="SUPFAM" id="SSF48452">
    <property type="entry name" value="TPR-like"/>
    <property type="match status" value="1"/>
</dbReference>
<dbReference type="Gene3D" id="1.25.40.10">
    <property type="entry name" value="Tetratricopeptide repeat domain"/>
    <property type="match status" value="1"/>
</dbReference>
<protein>
    <submittedName>
        <fullName evidence="5">Serine hydrolase</fullName>
    </submittedName>
</protein>
<dbReference type="PANTHER" id="PTHR46825">
    <property type="entry name" value="D-ALANYL-D-ALANINE-CARBOXYPEPTIDASE/ENDOPEPTIDASE AMPH"/>
    <property type="match status" value="1"/>
</dbReference>
<accession>A0ABV2T1K8</accession>
<comment type="subcellular location">
    <subcellularLocation>
        <location evidence="1">Membrane</location>
    </subcellularLocation>
</comment>
<dbReference type="PROSITE" id="PS50005">
    <property type="entry name" value="TPR"/>
    <property type="match status" value="1"/>
</dbReference>
<sequence>MHISIVKTIDAFFVKSSIGLLYLLSITLTSQAQQQQLDAFFKRLEKTHQFSGNVLVAENGKVIYRGSFGYADFKSRQPNRANTAFPIASITKTMTATAILQLAEQGKLTVNDAVFRYLPGFPYPDMKISQLLSHTSGLPPYNAFFEPALAQDPKRIFTNADFLPAAIAVKPALIYVPGSSGNYDNVNYLVLALIIEKISGQPYPDYIQEHILNPAGMTHTRFMPLSAQLNTDTLHQYAFPHLFRGLFDASPIRANTIPFIRDYWRTFAVTGFGDYISTVDDLLRYDQALYDNRLLKTSTLQQSFEPARLNDGQLQPALFGLGWEISQDSTHGKVVYHSGAAVGLSAILLRNIDKHQTVILFDNCHYNALETGNQAMQLLNKEPVTPPKYSIARLYGIALAKQGAVAAKALLQKLAKDTVNYQLSEGELNQLGYDFLGTENTYHLPERVLYPQALETFKLNTELFPSSWNTFDSYGEALLKAGQPDKAAEMYQRSIQLNPENEGGKKALEMILAQKEPRNKP</sequence>
<dbReference type="GO" id="GO:0016787">
    <property type="term" value="F:hydrolase activity"/>
    <property type="evidence" value="ECO:0007669"/>
    <property type="project" value="UniProtKB-KW"/>
</dbReference>
<feature type="repeat" description="TPR" evidence="3">
    <location>
        <begin position="468"/>
        <end position="501"/>
    </location>
</feature>
<dbReference type="InterPro" id="IPR001466">
    <property type="entry name" value="Beta-lactam-related"/>
</dbReference>
<evidence type="ECO:0000259" key="4">
    <source>
        <dbReference type="Pfam" id="PF00144"/>
    </source>
</evidence>
<dbReference type="EMBL" id="JBEXAC010000001">
    <property type="protein sequence ID" value="MET6996917.1"/>
    <property type="molecule type" value="Genomic_DNA"/>
</dbReference>
<keyword evidence="2" id="KW-0472">Membrane</keyword>